<protein>
    <submittedName>
        <fullName evidence="2">Uncharacterized protein</fullName>
    </submittedName>
</protein>
<accession>A0ABU0M557</accession>
<keyword evidence="3" id="KW-1185">Reference proteome</keyword>
<reference evidence="2 3" key="1">
    <citation type="submission" date="2023-07" db="EMBL/GenBank/DDBJ databases">
        <title>Genomic Encyclopedia of Type Strains, Phase IV (KMG-IV): sequencing the most valuable type-strain genomes for metagenomic binning, comparative biology and taxonomic classification.</title>
        <authorList>
            <person name="Goeker M."/>
        </authorList>
    </citation>
    <scope>NUCLEOTIDE SEQUENCE [LARGE SCALE GENOMIC DNA]</scope>
    <source>
        <strain evidence="2 3">B1-1</strain>
    </source>
</reference>
<feature type="signal peptide" evidence="1">
    <location>
        <begin position="1"/>
        <end position="29"/>
    </location>
</feature>
<proteinExistence type="predicted"/>
<dbReference type="Proteomes" id="UP001223743">
    <property type="component" value="Unassembled WGS sequence"/>
</dbReference>
<dbReference type="EMBL" id="JAUSWJ010000001">
    <property type="protein sequence ID" value="MDQ0516099.1"/>
    <property type="molecule type" value="Genomic_DNA"/>
</dbReference>
<name>A0ABU0M557_9HYPH</name>
<organism evidence="2 3">
    <name type="scientific">Kaistia geumhonensis</name>
    <dbReference type="NCBI Taxonomy" id="410839"/>
    <lineage>
        <taxon>Bacteria</taxon>
        <taxon>Pseudomonadati</taxon>
        <taxon>Pseudomonadota</taxon>
        <taxon>Alphaproteobacteria</taxon>
        <taxon>Hyphomicrobiales</taxon>
        <taxon>Kaistiaceae</taxon>
        <taxon>Kaistia</taxon>
    </lineage>
</organism>
<evidence type="ECO:0000313" key="2">
    <source>
        <dbReference type="EMBL" id="MDQ0516099.1"/>
    </source>
</evidence>
<gene>
    <name evidence="2" type="ORF">QO015_001712</name>
</gene>
<sequence length="189" mass="19129">MRAIKGRVTAILVGVAAATAALCGTVASAASSGGSLEDACAKEAATRLKVGRNLVTTLPGEAYQGQTIVTGQTPPSGDNVTSFQCRFDKKGKLAKFRAYPPAGGGPAPAEAAHGAIMDQSVPKAARNACLKAVAKVTNNTQVAITAMIFSQANSEVTVGVGPQKAPWRCLVSNSGVVQETMSLADEGAL</sequence>
<comment type="caution">
    <text evidence="2">The sequence shown here is derived from an EMBL/GenBank/DDBJ whole genome shotgun (WGS) entry which is preliminary data.</text>
</comment>
<evidence type="ECO:0000256" key="1">
    <source>
        <dbReference type="SAM" id="SignalP"/>
    </source>
</evidence>
<dbReference type="RefSeq" id="WP_266280048.1">
    <property type="nucleotide sequence ID" value="NZ_JAPKNF010000001.1"/>
</dbReference>
<evidence type="ECO:0000313" key="3">
    <source>
        <dbReference type="Proteomes" id="UP001223743"/>
    </source>
</evidence>
<keyword evidence="1" id="KW-0732">Signal</keyword>
<feature type="chain" id="PRO_5045724069" evidence="1">
    <location>
        <begin position="30"/>
        <end position="189"/>
    </location>
</feature>